<dbReference type="Proteomes" id="UP000617402">
    <property type="component" value="Unassembled WGS sequence"/>
</dbReference>
<evidence type="ECO:0000313" key="1">
    <source>
        <dbReference type="EMBL" id="MBC9784910.1"/>
    </source>
</evidence>
<dbReference type="InterPro" id="IPR014198">
    <property type="entry name" value="Spore_III_AB"/>
</dbReference>
<dbReference type="EMBL" id="JACVHF010000009">
    <property type="protein sequence ID" value="MBC9784910.1"/>
    <property type="molecule type" value="Genomic_DNA"/>
</dbReference>
<accession>A0ABR7T2B6</accession>
<comment type="caution">
    <text evidence="1">The sequence shown here is derived from an EMBL/GenBank/DDBJ whole genome shotgun (WGS) entry which is preliminary data.</text>
</comment>
<keyword evidence="2" id="KW-1185">Reference proteome</keyword>
<reference evidence="1 2" key="1">
    <citation type="submission" date="2020-07" db="EMBL/GenBank/DDBJ databases">
        <title>Draft whole-genome sequence of Heliobacterium chlorum DSM 3682, type strain.</title>
        <authorList>
            <person name="Kyndt J.A."/>
            <person name="Meyer T.E."/>
            <person name="Imhoff J.F."/>
        </authorList>
    </citation>
    <scope>NUCLEOTIDE SEQUENCE [LARGE SCALE GENOMIC DNA]</scope>
    <source>
        <strain evidence="1 2">DSM 3682</strain>
    </source>
</reference>
<dbReference type="PIRSF" id="PIRSF021435">
    <property type="entry name" value="SpoIIIAB"/>
    <property type="match status" value="1"/>
</dbReference>
<dbReference type="RefSeq" id="WP_188040300.1">
    <property type="nucleotide sequence ID" value="NZ_JACVHF010000009.1"/>
</dbReference>
<proteinExistence type="predicted"/>
<sequence>MLKLFGSTLILGACAGTGWMRSRDLRNRPRLLAGLQASLGVLATEIAYGATPLPEAMIQVSRCSSRPANGLFAVAGQRLREAQGRSAAEIWRSCLDEWLPGTSLEKSDGEELGRLALGLGTAPRDDQLARIHEVKNRLALQERDARELVERMGKVWSYGGALIGSVIVLVIW</sequence>
<evidence type="ECO:0000313" key="2">
    <source>
        <dbReference type="Proteomes" id="UP000617402"/>
    </source>
</evidence>
<protein>
    <submittedName>
        <fullName evidence="1">Stage III sporulation protein AB</fullName>
    </submittedName>
</protein>
<gene>
    <name evidence="1" type="ORF">H1S01_10350</name>
</gene>
<name>A0ABR7T2B6_HELCL</name>
<dbReference type="Pfam" id="PF09548">
    <property type="entry name" value="Spore_III_AB"/>
    <property type="match status" value="1"/>
</dbReference>
<organism evidence="1 2">
    <name type="scientific">Heliobacterium chlorum</name>
    <dbReference type="NCBI Taxonomy" id="2698"/>
    <lineage>
        <taxon>Bacteria</taxon>
        <taxon>Bacillati</taxon>
        <taxon>Bacillota</taxon>
        <taxon>Clostridia</taxon>
        <taxon>Eubacteriales</taxon>
        <taxon>Heliobacteriaceae</taxon>
        <taxon>Heliobacterium</taxon>
    </lineage>
</organism>